<feature type="transmembrane region" description="Helical" evidence="1">
    <location>
        <begin position="6"/>
        <end position="28"/>
    </location>
</feature>
<organism evidence="2">
    <name type="scientific">freshwater metagenome</name>
    <dbReference type="NCBI Taxonomy" id="449393"/>
    <lineage>
        <taxon>unclassified sequences</taxon>
        <taxon>metagenomes</taxon>
        <taxon>ecological metagenomes</taxon>
    </lineage>
</organism>
<dbReference type="AlphaFoldDB" id="A0A6J6K7G1"/>
<keyword evidence="1" id="KW-0812">Transmembrane</keyword>
<name>A0A6J6K7G1_9ZZZZ</name>
<gene>
    <name evidence="2" type="ORF">UFOPK2214_00237</name>
</gene>
<keyword evidence="1" id="KW-1133">Transmembrane helix</keyword>
<keyword evidence="1" id="KW-0472">Membrane</keyword>
<evidence type="ECO:0000313" key="2">
    <source>
        <dbReference type="EMBL" id="CAB4645791.1"/>
    </source>
</evidence>
<accession>A0A6J6K7G1</accession>
<sequence>MIALSFITKFFTFMAIVSGGTLLVLVYLDNRKSRIDDGIAHFRRHIDALSPEARRNSVHHNNQDDRWSR</sequence>
<proteinExistence type="predicted"/>
<evidence type="ECO:0000256" key="1">
    <source>
        <dbReference type="SAM" id="Phobius"/>
    </source>
</evidence>
<protein>
    <submittedName>
        <fullName evidence="2">Unannotated protein</fullName>
    </submittedName>
</protein>
<reference evidence="2" key="1">
    <citation type="submission" date="2020-05" db="EMBL/GenBank/DDBJ databases">
        <authorList>
            <person name="Chiriac C."/>
            <person name="Salcher M."/>
            <person name="Ghai R."/>
            <person name="Kavagutti S V."/>
        </authorList>
    </citation>
    <scope>NUCLEOTIDE SEQUENCE</scope>
</reference>
<dbReference type="EMBL" id="CAEZWJ010000004">
    <property type="protein sequence ID" value="CAB4645791.1"/>
    <property type="molecule type" value="Genomic_DNA"/>
</dbReference>